<evidence type="ECO:0000259" key="1">
    <source>
        <dbReference type="PROSITE" id="PS51186"/>
    </source>
</evidence>
<evidence type="ECO:0000313" key="2">
    <source>
        <dbReference type="EMBL" id="MDV2885756.1"/>
    </source>
</evidence>
<accession>A0AAJ2NNR7</accession>
<evidence type="ECO:0000313" key="3">
    <source>
        <dbReference type="Proteomes" id="UP001285636"/>
    </source>
</evidence>
<dbReference type="AlphaFoldDB" id="A0AAJ2NNR7"/>
<keyword evidence="2" id="KW-0808">Transferase</keyword>
<proteinExistence type="predicted"/>
<sequence length="153" mass="17873">MEWMLKTFNELTIYELYELIQLRIDVFVVEQNCPYKELDNKDQAALHLLGYVDGRLTAYSRLFKPGDSYGEEASIGRVIVRRDARSFGYGKELLMQSITRLEQLAEGANIKIQAQEYLHRFYQSFGFHSISDVYDEDGIPHIDMIRSVGHREE</sequence>
<dbReference type="InterPro" id="IPR016181">
    <property type="entry name" value="Acyl_CoA_acyltransferase"/>
</dbReference>
<dbReference type="Proteomes" id="UP001285636">
    <property type="component" value="Unassembled WGS sequence"/>
</dbReference>
<dbReference type="EC" id="2.3.1.-" evidence="2"/>
<keyword evidence="2" id="KW-0012">Acyltransferase</keyword>
<dbReference type="Pfam" id="PF13673">
    <property type="entry name" value="Acetyltransf_10"/>
    <property type="match status" value="1"/>
</dbReference>
<feature type="domain" description="N-acetyltransferase" evidence="1">
    <location>
        <begin position="6"/>
        <end position="149"/>
    </location>
</feature>
<gene>
    <name evidence="2" type="ORF">RYX45_11250</name>
</gene>
<dbReference type="InterPro" id="IPR000182">
    <property type="entry name" value="GNAT_dom"/>
</dbReference>
<dbReference type="CDD" id="cd04301">
    <property type="entry name" value="NAT_SF"/>
    <property type="match status" value="1"/>
</dbReference>
<dbReference type="SUPFAM" id="SSF55729">
    <property type="entry name" value="Acyl-CoA N-acyltransferases (Nat)"/>
    <property type="match status" value="1"/>
</dbReference>
<reference evidence="2" key="1">
    <citation type="submission" date="2023-10" db="EMBL/GenBank/DDBJ databases">
        <title>Screening of Alkalihalophilus pseudofirmusBZ-TG-HK211 and Its Alleviation of Salt Stress on Rapeseed Growth.</title>
        <authorList>
            <person name="Zhao B."/>
            <person name="Guo T."/>
        </authorList>
    </citation>
    <scope>NUCLEOTIDE SEQUENCE</scope>
    <source>
        <strain evidence="2">BZ-TG-HK211</strain>
    </source>
</reference>
<comment type="caution">
    <text evidence="2">The sequence shown here is derived from an EMBL/GenBank/DDBJ whole genome shotgun (WGS) entry which is preliminary data.</text>
</comment>
<organism evidence="2 3">
    <name type="scientific">Alkalihalophilus pseudofirmus</name>
    <name type="common">Bacillus pseudofirmus</name>
    <dbReference type="NCBI Taxonomy" id="79885"/>
    <lineage>
        <taxon>Bacteria</taxon>
        <taxon>Bacillati</taxon>
        <taxon>Bacillota</taxon>
        <taxon>Bacilli</taxon>
        <taxon>Bacillales</taxon>
        <taxon>Bacillaceae</taxon>
        <taxon>Alkalihalophilus</taxon>
    </lineage>
</organism>
<dbReference type="GO" id="GO:0016747">
    <property type="term" value="F:acyltransferase activity, transferring groups other than amino-acyl groups"/>
    <property type="evidence" value="ECO:0007669"/>
    <property type="project" value="InterPro"/>
</dbReference>
<name>A0AAJ2NNR7_ALKPS</name>
<dbReference type="PROSITE" id="PS51186">
    <property type="entry name" value="GNAT"/>
    <property type="match status" value="1"/>
</dbReference>
<dbReference type="RefSeq" id="WP_323466804.1">
    <property type="nucleotide sequence ID" value="NZ_CP144224.1"/>
</dbReference>
<dbReference type="EMBL" id="JAWJAY010000002">
    <property type="protein sequence ID" value="MDV2885756.1"/>
    <property type="molecule type" value="Genomic_DNA"/>
</dbReference>
<protein>
    <submittedName>
        <fullName evidence="2">GNAT family N-acetyltransferase</fullName>
        <ecNumber evidence="2">2.3.1.-</ecNumber>
    </submittedName>
</protein>
<dbReference type="Gene3D" id="3.40.630.30">
    <property type="match status" value="1"/>
</dbReference>